<comment type="caution">
    <text evidence="1">The sequence shown here is derived from an EMBL/GenBank/DDBJ whole genome shotgun (WGS) entry which is preliminary data.</text>
</comment>
<dbReference type="Proteomes" id="UP001595916">
    <property type="component" value="Unassembled WGS sequence"/>
</dbReference>
<proteinExistence type="predicted"/>
<name>A0ABV9QQR2_9FIRM</name>
<organism evidence="1 2">
    <name type="scientific">Filifactor villosus</name>
    <dbReference type="NCBI Taxonomy" id="29374"/>
    <lineage>
        <taxon>Bacteria</taxon>
        <taxon>Bacillati</taxon>
        <taxon>Bacillota</taxon>
        <taxon>Clostridia</taxon>
        <taxon>Peptostreptococcales</taxon>
        <taxon>Filifactoraceae</taxon>
        <taxon>Filifactor</taxon>
    </lineage>
</organism>
<evidence type="ECO:0000313" key="2">
    <source>
        <dbReference type="Proteomes" id="UP001595916"/>
    </source>
</evidence>
<sequence length="78" mass="9227">TSSVLYEYLIFFTFCKVLRRHALIPVRLRYKDGGSVRYRAGLYDVTRYHQLDLTSETGYLDGWKVKILGITVFNNFDR</sequence>
<dbReference type="RefSeq" id="WP_379788532.1">
    <property type="nucleotide sequence ID" value="NZ_JBHSHL010000030.1"/>
</dbReference>
<reference evidence="2" key="1">
    <citation type="journal article" date="2019" name="Int. J. Syst. Evol. Microbiol.">
        <title>The Global Catalogue of Microorganisms (GCM) 10K type strain sequencing project: providing services to taxonomists for standard genome sequencing and annotation.</title>
        <authorList>
            <consortium name="The Broad Institute Genomics Platform"/>
            <consortium name="The Broad Institute Genome Sequencing Center for Infectious Disease"/>
            <person name="Wu L."/>
            <person name="Ma J."/>
        </authorList>
    </citation>
    <scope>NUCLEOTIDE SEQUENCE [LARGE SCALE GENOMIC DNA]</scope>
    <source>
        <strain evidence="2">CCUG 46385</strain>
    </source>
</reference>
<keyword evidence="2" id="KW-1185">Reference proteome</keyword>
<protein>
    <submittedName>
        <fullName evidence="1">Uncharacterized protein</fullName>
    </submittedName>
</protein>
<evidence type="ECO:0000313" key="1">
    <source>
        <dbReference type="EMBL" id="MFC4804996.1"/>
    </source>
</evidence>
<feature type="non-terminal residue" evidence="1">
    <location>
        <position position="1"/>
    </location>
</feature>
<dbReference type="EMBL" id="JBHSHL010000030">
    <property type="protein sequence ID" value="MFC4804996.1"/>
    <property type="molecule type" value="Genomic_DNA"/>
</dbReference>
<gene>
    <name evidence="1" type="ORF">ACFO4R_07870</name>
</gene>
<accession>A0ABV9QQR2</accession>